<dbReference type="PANTHER" id="PTHR47969:SF8">
    <property type="entry name" value="KINESIN FAMILY MEMBER 7"/>
    <property type="match status" value="1"/>
</dbReference>
<evidence type="ECO:0000313" key="16">
    <source>
        <dbReference type="Proteomes" id="UP000005226"/>
    </source>
</evidence>
<dbReference type="GO" id="GO:0005929">
    <property type="term" value="C:cilium"/>
    <property type="evidence" value="ECO:0007669"/>
    <property type="project" value="UniProtKB-SubCell"/>
</dbReference>
<evidence type="ECO:0000256" key="3">
    <source>
        <dbReference type="ARBA" id="ARBA00022490"/>
    </source>
</evidence>
<keyword evidence="7" id="KW-0969">Cilium</keyword>
<feature type="coiled-coil region" evidence="12">
    <location>
        <begin position="955"/>
        <end position="989"/>
    </location>
</feature>
<dbReference type="GO" id="GO:0051231">
    <property type="term" value="P:spindle elongation"/>
    <property type="evidence" value="ECO:0007669"/>
    <property type="project" value="TreeGrafter"/>
</dbReference>
<comment type="similarity">
    <text evidence="11">Belongs to the TRAFAC class myosin-kinesin ATPase superfamily. Kinesin family.</text>
</comment>
<feature type="region of interest" description="Disordered" evidence="13">
    <location>
        <begin position="681"/>
        <end position="705"/>
    </location>
</feature>
<gene>
    <name evidence="15" type="primary">kif7</name>
</gene>
<dbReference type="AlphaFoldDB" id="A0A674NLZ7"/>
<keyword evidence="4 11" id="KW-0547">Nucleotide-binding</keyword>
<dbReference type="PROSITE" id="PS00411">
    <property type="entry name" value="KINESIN_MOTOR_1"/>
    <property type="match status" value="1"/>
</dbReference>
<dbReference type="SMART" id="SM00129">
    <property type="entry name" value="KISc"/>
    <property type="match status" value="1"/>
</dbReference>
<feature type="domain" description="Kinesin motor" evidence="14">
    <location>
        <begin position="16"/>
        <end position="343"/>
    </location>
</feature>
<dbReference type="InterPro" id="IPR027640">
    <property type="entry name" value="Kinesin-like_fam"/>
</dbReference>
<comment type="subcellular location">
    <subcellularLocation>
        <location evidence="1">Cell projection</location>
        <location evidence="1">Cilium</location>
    </subcellularLocation>
    <subcellularLocation>
        <location evidence="2">Cytoplasm</location>
        <location evidence="2">Cytoskeleton</location>
    </subcellularLocation>
</comment>
<protein>
    <submittedName>
        <fullName evidence="15">Kinesin family member 7</fullName>
    </submittedName>
</protein>
<dbReference type="InterPro" id="IPR027417">
    <property type="entry name" value="P-loop_NTPase"/>
</dbReference>
<accession>A0A674NLZ7</accession>
<keyword evidence="9" id="KW-0206">Cytoskeleton</keyword>
<evidence type="ECO:0000313" key="15">
    <source>
        <dbReference type="Ensembl" id="ENSTRUP00000074321.1"/>
    </source>
</evidence>
<proteinExistence type="inferred from homology"/>
<evidence type="ECO:0000256" key="8">
    <source>
        <dbReference type="ARBA" id="ARBA00023175"/>
    </source>
</evidence>
<dbReference type="GO" id="GO:0007018">
    <property type="term" value="P:microtubule-based movement"/>
    <property type="evidence" value="ECO:0007669"/>
    <property type="project" value="InterPro"/>
</dbReference>
<dbReference type="GeneTree" id="ENSGT00940000159749"/>
<evidence type="ECO:0000256" key="13">
    <source>
        <dbReference type="SAM" id="MobiDB-lite"/>
    </source>
</evidence>
<reference evidence="15" key="2">
    <citation type="submission" date="2025-08" db="UniProtKB">
        <authorList>
            <consortium name="Ensembl"/>
        </authorList>
    </citation>
    <scope>IDENTIFICATION</scope>
</reference>
<dbReference type="InterPro" id="IPR036961">
    <property type="entry name" value="Kinesin_motor_dom_sf"/>
</dbReference>
<feature type="compositionally biased region" description="Basic and acidic residues" evidence="13">
    <location>
        <begin position="686"/>
        <end position="705"/>
    </location>
</feature>
<keyword evidence="8 11" id="KW-0505">Motor protein</keyword>
<evidence type="ECO:0000256" key="4">
    <source>
        <dbReference type="ARBA" id="ARBA00022741"/>
    </source>
</evidence>
<keyword evidence="6 12" id="KW-0175">Coiled coil</keyword>
<organism evidence="15 16">
    <name type="scientific">Takifugu rubripes</name>
    <name type="common">Japanese pufferfish</name>
    <name type="synonym">Fugu rubripes</name>
    <dbReference type="NCBI Taxonomy" id="31033"/>
    <lineage>
        <taxon>Eukaryota</taxon>
        <taxon>Metazoa</taxon>
        <taxon>Chordata</taxon>
        <taxon>Craniata</taxon>
        <taxon>Vertebrata</taxon>
        <taxon>Euteleostomi</taxon>
        <taxon>Actinopterygii</taxon>
        <taxon>Neopterygii</taxon>
        <taxon>Teleostei</taxon>
        <taxon>Neoteleostei</taxon>
        <taxon>Acanthomorphata</taxon>
        <taxon>Eupercaria</taxon>
        <taxon>Tetraodontiformes</taxon>
        <taxon>Tetradontoidea</taxon>
        <taxon>Tetraodontidae</taxon>
        <taxon>Takifugu</taxon>
    </lineage>
</organism>
<evidence type="ECO:0000256" key="11">
    <source>
        <dbReference type="PROSITE-ProRule" id="PRU00283"/>
    </source>
</evidence>
<dbReference type="Pfam" id="PF00225">
    <property type="entry name" value="Kinesin"/>
    <property type="match status" value="1"/>
</dbReference>
<dbReference type="PANTHER" id="PTHR47969">
    <property type="entry name" value="CHROMOSOME-ASSOCIATED KINESIN KIF4A-RELATED"/>
    <property type="match status" value="1"/>
</dbReference>
<keyword evidence="5 11" id="KW-0067">ATP-binding</keyword>
<evidence type="ECO:0000259" key="14">
    <source>
        <dbReference type="PROSITE" id="PS50067"/>
    </source>
</evidence>
<evidence type="ECO:0000256" key="9">
    <source>
        <dbReference type="ARBA" id="ARBA00023212"/>
    </source>
</evidence>
<dbReference type="InterPro" id="IPR019821">
    <property type="entry name" value="Kinesin_motor_CS"/>
</dbReference>
<keyword evidence="10" id="KW-0966">Cell projection</keyword>
<feature type="binding site" evidence="11">
    <location>
        <begin position="95"/>
        <end position="102"/>
    </location>
    <ligand>
        <name>ATP</name>
        <dbReference type="ChEBI" id="CHEBI:30616"/>
    </ligand>
</feature>
<dbReference type="InterPro" id="IPR001752">
    <property type="entry name" value="Kinesin_motor_dom"/>
</dbReference>
<evidence type="ECO:0000256" key="7">
    <source>
        <dbReference type="ARBA" id="ARBA00023069"/>
    </source>
</evidence>
<reference evidence="15 16" key="1">
    <citation type="journal article" date="2011" name="Genome Biol. Evol.">
        <title>Integration of the genetic map and genome assembly of fugu facilitates insights into distinct features of genome evolution in teleosts and mammals.</title>
        <authorList>
            <person name="Kai W."/>
            <person name="Kikuchi K."/>
            <person name="Tohari S."/>
            <person name="Chew A.K."/>
            <person name="Tay A."/>
            <person name="Fujiwara A."/>
            <person name="Hosoya S."/>
            <person name="Suetake H."/>
            <person name="Naruse K."/>
            <person name="Brenner S."/>
            <person name="Suzuki Y."/>
            <person name="Venkatesh B."/>
        </authorList>
    </citation>
    <scope>NUCLEOTIDE SEQUENCE [LARGE SCALE GENOMIC DNA]</scope>
</reference>
<dbReference type="GO" id="GO:0005875">
    <property type="term" value="C:microtubule associated complex"/>
    <property type="evidence" value="ECO:0007669"/>
    <property type="project" value="TreeGrafter"/>
</dbReference>
<dbReference type="SUPFAM" id="SSF52540">
    <property type="entry name" value="P-loop containing nucleoside triphosphate hydrolases"/>
    <property type="match status" value="1"/>
</dbReference>
<keyword evidence="3" id="KW-0963">Cytoplasm</keyword>
<dbReference type="GO" id="GO:0005524">
    <property type="term" value="F:ATP binding"/>
    <property type="evidence" value="ECO:0007669"/>
    <property type="project" value="UniProtKB-UniRule"/>
</dbReference>
<evidence type="ECO:0000256" key="2">
    <source>
        <dbReference type="ARBA" id="ARBA00004245"/>
    </source>
</evidence>
<dbReference type="PROSITE" id="PS50067">
    <property type="entry name" value="KINESIN_MOTOR_2"/>
    <property type="match status" value="1"/>
</dbReference>
<evidence type="ECO:0000256" key="1">
    <source>
        <dbReference type="ARBA" id="ARBA00004138"/>
    </source>
</evidence>
<dbReference type="PRINTS" id="PR00380">
    <property type="entry name" value="KINESINHEAVY"/>
</dbReference>
<dbReference type="Gene3D" id="3.40.850.10">
    <property type="entry name" value="Kinesin motor domain"/>
    <property type="match status" value="1"/>
</dbReference>
<evidence type="ECO:0000256" key="5">
    <source>
        <dbReference type="ARBA" id="ARBA00022840"/>
    </source>
</evidence>
<dbReference type="Proteomes" id="UP000005226">
    <property type="component" value="Chromosome 13"/>
</dbReference>
<dbReference type="Pfam" id="PF25764">
    <property type="entry name" value="KIF21A_4th"/>
    <property type="match status" value="1"/>
</dbReference>
<evidence type="ECO:0000256" key="10">
    <source>
        <dbReference type="ARBA" id="ARBA00023273"/>
    </source>
</evidence>
<dbReference type="FunFam" id="3.40.850.10:FF:000025">
    <property type="entry name" value="kinesin-like protein KIF27 isoform X1"/>
    <property type="match status" value="1"/>
</dbReference>
<dbReference type="GO" id="GO:0007052">
    <property type="term" value="P:mitotic spindle organization"/>
    <property type="evidence" value="ECO:0007669"/>
    <property type="project" value="TreeGrafter"/>
</dbReference>
<dbReference type="GO" id="GO:0003777">
    <property type="term" value="F:microtubule motor activity"/>
    <property type="evidence" value="ECO:0007669"/>
    <property type="project" value="InterPro"/>
</dbReference>
<dbReference type="GO" id="GO:0008017">
    <property type="term" value="F:microtubule binding"/>
    <property type="evidence" value="ECO:0007669"/>
    <property type="project" value="InterPro"/>
</dbReference>
<keyword evidence="16" id="KW-1185">Reference proteome</keyword>
<sequence>MSPKVPGAQSRGDYSAVQVAVRVRPLLPKELLHAHESCITVDPELHRITLGHDRHFYCDHLFEETCCQEDVYSASVQPLVDAFFQGFNATVFAYGQTGSGKTYTIGEANIWNHSKSRRRYFKLLDENDLTDFSVRVSYLEVYKEEFKDLLEVETASKDILIREDKGNIVLCGVKECEVEGLDEVLSLLESGNTARHTGATQMNPNSSRSHTIFTVYMDQRRGGSRLYSSASSMGPQVLSSKFHFVDLAGSERILRTGNTGERLKESIQINSGLLALGNVIGALADPKRKGSHVPYRDSKITRILKDSLGGNSKTLMIACISPSSSDFDESLNTLNYATRARNIQNRATVNCKREPDRVEGLEQQIKALRRALENRQRSETRIISHADPNKRPRLGEGEMSRLQAQSAHYRMCTDTAYRFKHLTGYSSLVHVVGIKGFLVCLQCLSTRNQLLSVISALAGETAALRRARPSVKNQASLLHVERLQVTLAAAHSKHATAFPSSSFQKSNIEHIVPPCWFHMCVLKSAANSSSGEMSLVGSLKSLEGRSELGLLQAQQKIRELSVTIRMKEELIKELVKTGKDAQALNKQYSHKITALENEALQARQELQEAQRQLQELEKQEREISATDRSRAQECRRKIAAAQSKVQVLRQRQRDTARLANLPAQSERRVLELERSVQSMRQQQEQLQKRLREESQQKRRLETEMQRRTHRVKELEIKNEQQQKILRIKTEEIAAFQRQRRSGSNGSVISLEEQQKIEEQKRWLDEEMERVLEQRRGLEDLEGELTKREEILAKKEALLQERSSLETKRLRSSQALSKDLVMLTGRIESLERELSERNGLLRSSSAQDSQQIRQEISNLRQEKDSLLKQREELDDKLRQGNLLSPEEERTLFQFDEAIEALDAAIEYKNEAITQRQRQLRASASMLSQWEMNLMAKLSYLSASETRALLCKYFDKVVSLREEERKLQLALAELEMQLDERQRLVQWLENALDRTQLDTDRRLTQQQKEHERSVQLLLQQCREQIDEGLAGKQRQFEGWIHNLNKELNHYKAVNVELSNKLKEFGGSASQQKEHIKGK</sequence>
<evidence type="ECO:0000256" key="12">
    <source>
        <dbReference type="SAM" id="Coils"/>
    </source>
</evidence>
<evidence type="ECO:0000256" key="6">
    <source>
        <dbReference type="ARBA" id="ARBA00023054"/>
    </source>
</evidence>
<dbReference type="Ensembl" id="ENSTRUT00000063627.1">
    <property type="protein sequence ID" value="ENSTRUP00000074321.1"/>
    <property type="gene ID" value="ENSTRUG00000018115.3"/>
</dbReference>
<name>A0A674NLZ7_TAKRU</name>
<reference evidence="15" key="3">
    <citation type="submission" date="2025-09" db="UniProtKB">
        <authorList>
            <consortium name="Ensembl"/>
        </authorList>
    </citation>
    <scope>IDENTIFICATION</scope>
</reference>